<reference evidence="1 2" key="1">
    <citation type="journal article" date="2014" name="Genome Announc.">
        <title>Draft Genome Sequence of Fervidicella metallireducens Strain AeBT, an Iron-Reducing Thermoanaerobe from the Great Artesian Basin.</title>
        <authorList>
            <person name="Patel B.K."/>
        </authorList>
    </citation>
    <scope>NUCLEOTIDE SEQUENCE [LARGE SCALE GENOMIC DNA]</scope>
    <source>
        <strain evidence="1 2">AeB</strain>
    </source>
</reference>
<name>A0A017RSL4_9CLOT</name>
<accession>A0A017RSL4</accession>
<dbReference type="EMBL" id="AZQP01000049">
    <property type="protein sequence ID" value="EYE87556.1"/>
    <property type="molecule type" value="Genomic_DNA"/>
</dbReference>
<sequence>MDRAQLRLKNSLVELDNEYFLKNDDINKSVLR</sequence>
<keyword evidence="2" id="KW-1185">Reference proteome</keyword>
<evidence type="ECO:0000313" key="2">
    <source>
        <dbReference type="Proteomes" id="UP000019681"/>
    </source>
</evidence>
<organism evidence="1 2">
    <name type="scientific">Fervidicella metallireducens AeB</name>
    <dbReference type="NCBI Taxonomy" id="1403537"/>
    <lineage>
        <taxon>Bacteria</taxon>
        <taxon>Bacillati</taxon>
        <taxon>Bacillota</taxon>
        <taxon>Clostridia</taxon>
        <taxon>Eubacteriales</taxon>
        <taxon>Clostridiaceae</taxon>
        <taxon>Fervidicella</taxon>
    </lineage>
</organism>
<proteinExistence type="predicted"/>
<dbReference type="Proteomes" id="UP000019681">
    <property type="component" value="Unassembled WGS sequence"/>
</dbReference>
<comment type="caution">
    <text evidence="1">The sequence shown here is derived from an EMBL/GenBank/DDBJ whole genome shotgun (WGS) entry which is preliminary data.</text>
</comment>
<gene>
    <name evidence="1" type="ORF">Q428_12665</name>
</gene>
<dbReference type="AlphaFoldDB" id="A0A017RSL4"/>
<protein>
    <submittedName>
        <fullName evidence="1">Uncharacterized protein</fullName>
    </submittedName>
</protein>
<evidence type="ECO:0000313" key="1">
    <source>
        <dbReference type="EMBL" id="EYE87556.1"/>
    </source>
</evidence>